<dbReference type="EMBL" id="CP097502">
    <property type="protein sequence ID" value="URD74347.1"/>
    <property type="molecule type" value="Genomic_DNA"/>
</dbReference>
<dbReference type="AlphaFoldDB" id="A0A9E7ECE0"/>
<reference evidence="1" key="1">
    <citation type="submission" date="2022-05" db="EMBL/GenBank/DDBJ databases">
        <title>The Musa troglodytarum L. genome provides insights into the mechanism of non-climacteric behaviour and enrichment of carotenoids.</title>
        <authorList>
            <person name="Wang J."/>
        </authorList>
    </citation>
    <scope>NUCLEOTIDE SEQUENCE</scope>
    <source>
        <tissue evidence="1">Leaf</tissue>
    </source>
</reference>
<evidence type="ECO:0000313" key="1">
    <source>
        <dbReference type="EMBL" id="URD74347.1"/>
    </source>
</evidence>
<accession>A0A9E7ECE0</accession>
<gene>
    <name evidence="1" type="ORF">MUK42_37031</name>
</gene>
<organism evidence="1 2">
    <name type="scientific">Musa troglodytarum</name>
    <name type="common">fe'i banana</name>
    <dbReference type="NCBI Taxonomy" id="320322"/>
    <lineage>
        <taxon>Eukaryota</taxon>
        <taxon>Viridiplantae</taxon>
        <taxon>Streptophyta</taxon>
        <taxon>Embryophyta</taxon>
        <taxon>Tracheophyta</taxon>
        <taxon>Spermatophyta</taxon>
        <taxon>Magnoliopsida</taxon>
        <taxon>Liliopsida</taxon>
        <taxon>Zingiberales</taxon>
        <taxon>Musaceae</taxon>
        <taxon>Musa</taxon>
    </lineage>
</organism>
<dbReference type="Proteomes" id="UP001055439">
    <property type="component" value="Chromosome 1"/>
</dbReference>
<name>A0A9E7ECE0_9LILI</name>
<evidence type="ECO:0000313" key="2">
    <source>
        <dbReference type="Proteomes" id="UP001055439"/>
    </source>
</evidence>
<keyword evidence="2" id="KW-1185">Reference proteome</keyword>
<proteinExistence type="predicted"/>
<protein>
    <submittedName>
        <fullName evidence="1">Uncharacterized protein</fullName>
    </submittedName>
</protein>
<sequence>MVSQGERVQSASVRTELKGTIEREEETRKSTLRYSFHSAVCAASTEATVWQVRPSSSLPLANKIYGEEEPSVVRLYGGFVSFLGVIIFIDCYDQNTRLSHQSTPFKQLGEEISPWNSACFSEVDATLGSCPLFSALFGCSSPIIRIKIAVFRWKKQAIPGFQRWWMPSRRKGGDEEQHLFMTEKQPIVGS</sequence>